<comment type="caution">
    <text evidence="8">The sequence shown here is derived from an EMBL/GenBank/DDBJ whole genome shotgun (WGS) entry which is preliminary data.</text>
</comment>
<sequence>MATVQGTNNNVPADLMAAMNGTKAATTSVQETQDRFMTLLITQMKNQDPLNPLDNAQVTSQMAQLSTVTGIDKLNTTLQALQASYQTSQALQATDMIGHGVLAPGSTIGLTDGQAILGADLPEAADSVRVTIMNSSGVPVRTLDLGAQKAGTLPITWDGKNDAGTQLANGSYTFEVKAVRGDTAVASTALSFGEVVSVTTNAQGVKVTIPGLGTVAFADIRQIY</sequence>
<gene>
    <name evidence="8" type="primary">flgD</name>
    <name evidence="8" type="ORF">NCCP691_26790</name>
</gene>
<dbReference type="InterPro" id="IPR025963">
    <property type="entry name" value="FLgD_Tudor"/>
</dbReference>
<feature type="domain" description="FlgD Tudor-like" evidence="7">
    <location>
        <begin position="88"/>
        <end position="221"/>
    </location>
</feature>
<organism evidence="8 9">
    <name type="scientific">Noviherbaspirillum aridicola</name>
    <dbReference type="NCBI Taxonomy" id="2849687"/>
    <lineage>
        <taxon>Bacteria</taxon>
        <taxon>Pseudomonadati</taxon>
        <taxon>Pseudomonadota</taxon>
        <taxon>Betaproteobacteria</taxon>
        <taxon>Burkholderiales</taxon>
        <taxon>Oxalobacteraceae</taxon>
        <taxon>Noviherbaspirillum</taxon>
    </lineage>
</organism>
<evidence type="ECO:0000256" key="4">
    <source>
        <dbReference type="ARBA" id="ARBA00024746"/>
    </source>
</evidence>
<keyword evidence="9" id="KW-1185">Reference proteome</keyword>
<dbReference type="Pfam" id="PF03963">
    <property type="entry name" value="FlgD"/>
    <property type="match status" value="1"/>
</dbReference>
<reference evidence="8 9" key="1">
    <citation type="journal article" date="2022" name="Int. J. Syst. Evol. Microbiol.">
        <title>Noviherbaspirillum aridicola sp. nov., isolated from an arid soil in Pakistan.</title>
        <authorList>
            <person name="Khan I.U."/>
            <person name="Saqib M."/>
            <person name="Amin A."/>
            <person name="Hussain F."/>
            <person name="Li L."/>
            <person name="Liu Y.H."/>
            <person name="Fang B.Z."/>
            <person name="Ahmed I."/>
            <person name="Li W.J."/>
        </authorList>
    </citation>
    <scope>NUCLEOTIDE SEQUENCE [LARGE SCALE GENOMIC DNA]</scope>
    <source>
        <strain evidence="8 9">NCCP-691</strain>
    </source>
</reference>
<dbReference type="Gene3D" id="2.60.40.4070">
    <property type="match status" value="1"/>
</dbReference>
<proteinExistence type="inferred from homology"/>
<evidence type="ECO:0000256" key="5">
    <source>
        <dbReference type="RuleBase" id="RU362076"/>
    </source>
</evidence>
<evidence type="ECO:0000256" key="1">
    <source>
        <dbReference type="ARBA" id="ARBA00010577"/>
    </source>
</evidence>
<dbReference type="RefSeq" id="WP_220809083.1">
    <property type="nucleotide sequence ID" value="NZ_BPMK01000011.1"/>
</dbReference>
<dbReference type="InterPro" id="IPR025965">
    <property type="entry name" value="FlgD/Vpr_Ig-like"/>
</dbReference>
<feature type="domain" description="FlgD/Vpr Ig-like" evidence="6">
    <location>
        <begin position="106"/>
        <end position="181"/>
    </location>
</feature>
<dbReference type="Proteomes" id="UP000887222">
    <property type="component" value="Unassembled WGS sequence"/>
</dbReference>
<protein>
    <recommendedName>
        <fullName evidence="2 5">Basal-body rod modification protein FlgD</fullName>
    </recommendedName>
</protein>
<evidence type="ECO:0000256" key="2">
    <source>
        <dbReference type="ARBA" id="ARBA00016013"/>
    </source>
</evidence>
<keyword evidence="3 5" id="KW-1005">Bacterial flagellum biogenesis</keyword>
<name>A0ABQ4Q626_9BURK</name>
<dbReference type="Pfam" id="PF13860">
    <property type="entry name" value="FlgD_ig"/>
    <property type="match status" value="1"/>
</dbReference>
<evidence type="ECO:0000256" key="3">
    <source>
        <dbReference type="ARBA" id="ARBA00022795"/>
    </source>
</evidence>
<accession>A0ABQ4Q626</accession>
<evidence type="ECO:0000259" key="7">
    <source>
        <dbReference type="Pfam" id="PF13861"/>
    </source>
</evidence>
<evidence type="ECO:0000313" key="9">
    <source>
        <dbReference type="Proteomes" id="UP000887222"/>
    </source>
</evidence>
<dbReference type="Gene3D" id="2.30.30.910">
    <property type="match status" value="1"/>
</dbReference>
<evidence type="ECO:0000259" key="6">
    <source>
        <dbReference type="Pfam" id="PF13860"/>
    </source>
</evidence>
<comment type="function">
    <text evidence="4 5">Required for flagellar hook formation. May act as a scaffolding protein.</text>
</comment>
<dbReference type="InterPro" id="IPR005648">
    <property type="entry name" value="FlgD"/>
</dbReference>
<dbReference type="EMBL" id="BPMK01000011">
    <property type="protein sequence ID" value="GIZ52665.1"/>
    <property type="molecule type" value="Genomic_DNA"/>
</dbReference>
<comment type="similarity">
    <text evidence="1 5">Belongs to the FlgD family.</text>
</comment>
<evidence type="ECO:0000313" key="8">
    <source>
        <dbReference type="EMBL" id="GIZ52665.1"/>
    </source>
</evidence>
<dbReference type="Pfam" id="PF13861">
    <property type="entry name" value="FLgD_tudor"/>
    <property type="match status" value="1"/>
</dbReference>